<evidence type="ECO:0000313" key="10">
    <source>
        <dbReference type="Proteomes" id="UP000218041"/>
    </source>
</evidence>
<dbReference type="Proteomes" id="UP000218041">
    <property type="component" value="Unassembled WGS sequence"/>
</dbReference>
<dbReference type="AlphaFoldDB" id="A0AB36RMD7"/>
<dbReference type="Pfam" id="PF08817">
    <property type="entry name" value="YukD"/>
    <property type="match status" value="1"/>
</dbReference>
<evidence type="ECO:0000256" key="6">
    <source>
        <dbReference type="ARBA" id="ARBA00023136"/>
    </source>
</evidence>
<evidence type="ECO:0000313" key="9">
    <source>
        <dbReference type="EMBL" id="PAT09763.1"/>
    </source>
</evidence>
<evidence type="ECO:0000256" key="7">
    <source>
        <dbReference type="SAM" id="Phobius"/>
    </source>
</evidence>
<feature type="transmembrane region" description="Helical" evidence="7">
    <location>
        <begin position="337"/>
        <end position="355"/>
    </location>
</feature>
<comment type="subcellular location">
    <subcellularLocation>
        <location evidence="1">Cell membrane</location>
        <topology evidence="1">Multi-pass membrane protein</topology>
    </subcellularLocation>
</comment>
<feature type="transmembrane region" description="Helical" evidence="7">
    <location>
        <begin position="202"/>
        <end position="224"/>
    </location>
</feature>
<dbReference type="EMBL" id="NSGP01000015">
    <property type="protein sequence ID" value="PAT09763.1"/>
    <property type="molecule type" value="Genomic_DNA"/>
</dbReference>
<feature type="transmembrane region" description="Helical" evidence="7">
    <location>
        <begin position="256"/>
        <end position="274"/>
    </location>
</feature>
<evidence type="ECO:0000256" key="4">
    <source>
        <dbReference type="ARBA" id="ARBA00022692"/>
    </source>
</evidence>
<sequence>MGVRARFTGVYTLVATSAHHIVRMTVRVSAVSFHRDIDLTLPTSSTLAEILPELATYVELPRIHRPWEATTVGGEPLDMVTPLHKLKLRDGSVAVLRPQEVTEPPMVRDAAESLDAAAAGARDTRGLSVFASFAGCAGLAVVAGMFVSTPVALGLGVLALFALAMGAGSRSLFAPLPALAGAAVALWVAGEPAQWGGGADPALGVLAGAATACVLLVGGAVTGLAATFPATLTAALAVLLSTGACGAWLPARHAPAALAVLACLIAVLSTPAIATRAAGLKVPRVPTAGEAFTTADGYQVDVDRRSDRAVTIVAAISCAVAACLVPSILATVWDGGAWPFAFAVCTAGALAIYAGRNHYPVPRAALTAAALGAVLACAVAVARSAHPHPVCIALAVVLALVAATASLWIPRVPELEPTTVVWFERAETAAIIAAIPLAVHLTGAFAMIRGL</sequence>
<dbReference type="InterPro" id="IPR024962">
    <property type="entry name" value="YukD-like"/>
</dbReference>
<comment type="caution">
    <text evidence="9">The sequence shown here is derived from an EMBL/GenBank/DDBJ whole genome shotgun (WGS) entry which is preliminary data.</text>
</comment>
<dbReference type="GO" id="GO:0005886">
    <property type="term" value="C:plasma membrane"/>
    <property type="evidence" value="ECO:0007669"/>
    <property type="project" value="UniProtKB-SubCell"/>
</dbReference>
<feature type="transmembrane region" description="Helical" evidence="7">
    <location>
        <begin position="230"/>
        <end position="249"/>
    </location>
</feature>
<evidence type="ECO:0000256" key="1">
    <source>
        <dbReference type="ARBA" id="ARBA00004651"/>
    </source>
</evidence>
<feature type="transmembrane region" description="Helical" evidence="7">
    <location>
        <begin position="133"/>
        <end position="166"/>
    </location>
</feature>
<protein>
    <submittedName>
        <fullName evidence="9">Type VII secretion integral membrane protein EccD</fullName>
    </submittedName>
</protein>
<feature type="transmembrane region" description="Helical" evidence="7">
    <location>
        <begin position="361"/>
        <end position="382"/>
    </location>
</feature>
<feature type="transmembrane region" description="Helical" evidence="7">
    <location>
        <begin position="309"/>
        <end position="330"/>
    </location>
</feature>
<keyword evidence="3" id="KW-1003">Cell membrane</keyword>
<feature type="transmembrane region" description="Helical" evidence="7">
    <location>
        <begin position="389"/>
        <end position="409"/>
    </location>
</feature>
<accession>A0AB36RMD7</accession>
<proteinExistence type="inferred from homology"/>
<keyword evidence="5 7" id="KW-1133">Transmembrane helix</keyword>
<keyword evidence="4 7" id="KW-0812">Transmembrane</keyword>
<dbReference type="Gene3D" id="3.10.20.90">
    <property type="entry name" value="Phosphatidylinositol 3-kinase Catalytic Subunit, Chain A, domain 1"/>
    <property type="match status" value="1"/>
</dbReference>
<dbReference type="InterPro" id="IPR044049">
    <property type="entry name" value="EccD_transm"/>
</dbReference>
<evidence type="ECO:0000256" key="2">
    <source>
        <dbReference type="ARBA" id="ARBA00006162"/>
    </source>
</evidence>
<feature type="transmembrane region" description="Helical" evidence="7">
    <location>
        <begin position="429"/>
        <end position="448"/>
    </location>
</feature>
<gene>
    <name evidence="9" type="primary">eccD</name>
    <name evidence="9" type="ORF">CKJ80_09805</name>
</gene>
<dbReference type="NCBIfam" id="TIGR03920">
    <property type="entry name" value="T7SS_EccD"/>
    <property type="match status" value="1"/>
</dbReference>
<evidence type="ECO:0000256" key="3">
    <source>
        <dbReference type="ARBA" id="ARBA00022475"/>
    </source>
</evidence>
<evidence type="ECO:0000259" key="8">
    <source>
        <dbReference type="Pfam" id="PF19053"/>
    </source>
</evidence>
<evidence type="ECO:0000256" key="5">
    <source>
        <dbReference type="ARBA" id="ARBA00022989"/>
    </source>
</evidence>
<comment type="similarity">
    <text evidence="2">Belongs to the EccD/Snm4 family.</text>
</comment>
<reference evidence="9 10" key="1">
    <citation type="submission" date="2017-08" db="EMBL/GenBank/DDBJ databases">
        <title>Whole genome sequences of 6 clinical strains closest to Corynebacterium imitans.</title>
        <authorList>
            <person name="Bernier A.-M."/>
            <person name="Burdz T."/>
            <person name="Bernard K."/>
        </authorList>
    </citation>
    <scope>NUCLEOTIDE SEQUENCE [LARGE SCALE GENOMIC DNA]</scope>
    <source>
        <strain evidence="9 10">NML92-0415</strain>
    </source>
</reference>
<keyword evidence="6 7" id="KW-0472">Membrane</keyword>
<feature type="transmembrane region" description="Helical" evidence="7">
    <location>
        <begin position="172"/>
        <end position="190"/>
    </location>
</feature>
<organism evidence="9 10">
    <name type="scientific">Corynebacterium hadale</name>
    <dbReference type="NCBI Taxonomy" id="2026255"/>
    <lineage>
        <taxon>Bacteria</taxon>
        <taxon>Bacillati</taxon>
        <taxon>Actinomycetota</taxon>
        <taxon>Actinomycetes</taxon>
        <taxon>Mycobacteriales</taxon>
        <taxon>Corynebacteriaceae</taxon>
        <taxon>Corynebacterium</taxon>
    </lineage>
</organism>
<feature type="domain" description="EccD-like transmembrane" evidence="8">
    <location>
        <begin position="129"/>
        <end position="451"/>
    </location>
</feature>
<dbReference type="Pfam" id="PF19053">
    <property type="entry name" value="EccD"/>
    <property type="match status" value="1"/>
</dbReference>
<name>A0AB36RMD7_9CORY</name>
<dbReference type="InterPro" id="IPR006707">
    <property type="entry name" value="T7SS_EccD"/>
</dbReference>